<dbReference type="KEGG" id="pex:IZT61_12095"/>
<dbReference type="GO" id="GO:0009279">
    <property type="term" value="C:cell outer membrane"/>
    <property type="evidence" value="ECO:0007669"/>
    <property type="project" value="UniProtKB-SubCell"/>
</dbReference>
<protein>
    <submittedName>
        <fullName evidence="9">RagB/SusD family nutrient uptake outer membrane protein</fullName>
    </submittedName>
</protein>
<reference evidence="9 10" key="1">
    <citation type="submission" date="2020-11" db="EMBL/GenBank/DDBJ databases">
        <title>Pedobacter endophytica, an endophytic bacteria isolated form Carex pumila.</title>
        <authorList>
            <person name="Peng Y."/>
            <person name="Jiang L."/>
            <person name="Lee J."/>
        </authorList>
    </citation>
    <scope>NUCLEOTIDE SEQUENCE [LARGE SCALE GENOMIC DNA]</scope>
    <source>
        <strain evidence="9 10">JBR3-12</strain>
    </source>
</reference>
<dbReference type="InterPro" id="IPR033985">
    <property type="entry name" value="SusD-like_N"/>
</dbReference>
<dbReference type="RefSeq" id="WP_196097164.1">
    <property type="nucleotide sequence ID" value="NZ_CP064939.1"/>
</dbReference>
<evidence type="ECO:0000313" key="9">
    <source>
        <dbReference type="EMBL" id="QPH37852.1"/>
    </source>
</evidence>
<name>A0A7U3Q501_9SPHI</name>
<evidence type="ECO:0000256" key="2">
    <source>
        <dbReference type="ARBA" id="ARBA00006275"/>
    </source>
</evidence>
<evidence type="ECO:0000259" key="8">
    <source>
        <dbReference type="Pfam" id="PF14322"/>
    </source>
</evidence>
<accession>A0A7U3Q501</accession>
<proteinExistence type="inferred from homology"/>
<sequence>MKTINKKILLLLIAVLGFSCKKALDLTPEDSVSKNVFFSDQNDFDLALTGLYSGLRSTDTKEITGTYGGNLYWEVASDAMFFSFSWHTPWYDISRGNMSPNTSGIGFVWSKGYSSINLANTIIEQLELKKDLLDPKFAKDVLGEAHFIRAICYLRLTSLYGAVPMVDRILTPSESKLSRSSVEEVTRKLIIPDLDIAIQNLTEYPFDMKWGKATKQAAMGMKVRALLYIKDYPGTIKAAEDLMAFANQSFVRFEPDYERIFANDNENNGEILFSIKYVGGGTKQGGTYSTPFGPNHLPGLSLDGINGSWQSSAISADFIDSYYMKDGLPPDQSPLYDADKKWDNRGVRFEKTFYIGGKSIVNGSLFEPWMVGSLEQGAYKTAYPFNINKGYMNEKIKLDWTNEDESDFIVLRYTDVLLMYAEAKTEINQIDNSVYEILNKVRTRAGIASVPTGRSQNQMREIIRQERKFEFAFEGIRYFDIRRWGIAESVINSIKSDELYNLGSKKLFLPSNYLWPVPQAALDANPNLKPNNPGY</sequence>
<dbReference type="Pfam" id="PF14322">
    <property type="entry name" value="SusD-like_3"/>
    <property type="match status" value="1"/>
</dbReference>
<dbReference type="PROSITE" id="PS51257">
    <property type="entry name" value="PROKAR_LIPOPROTEIN"/>
    <property type="match status" value="1"/>
</dbReference>
<gene>
    <name evidence="9" type="ORF">IZT61_12095</name>
</gene>
<dbReference type="EMBL" id="CP064939">
    <property type="protein sequence ID" value="QPH37852.1"/>
    <property type="molecule type" value="Genomic_DNA"/>
</dbReference>
<dbReference type="Proteomes" id="UP000594759">
    <property type="component" value="Chromosome"/>
</dbReference>
<feature type="chain" id="PRO_5032464250" evidence="6">
    <location>
        <begin position="24"/>
        <end position="535"/>
    </location>
</feature>
<organism evidence="9 10">
    <name type="scientific">Pedobacter endophyticus</name>
    <dbReference type="NCBI Taxonomy" id="2789740"/>
    <lineage>
        <taxon>Bacteria</taxon>
        <taxon>Pseudomonadati</taxon>
        <taxon>Bacteroidota</taxon>
        <taxon>Sphingobacteriia</taxon>
        <taxon>Sphingobacteriales</taxon>
        <taxon>Sphingobacteriaceae</taxon>
        <taxon>Pedobacter</taxon>
    </lineage>
</organism>
<feature type="signal peptide" evidence="6">
    <location>
        <begin position="1"/>
        <end position="23"/>
    </location>
</feature>
<dbReference type="SUPFAM" id="SSF48452">
    <property type="entry name" value="TPR-like"/>
    <property type="match status" value="1"/>
</dbReference>
<comment type="subcellular location">
    <subcellularLocation>
        <location evidence="1">Cell outer membrane</location>
    </subcellularLocation>
</comment>
<keyword evidence="10" id="KW-1185">Reference proteome</keyword>
<evidence type="ECO:0000256" key="5">
    <source>
        <dbReference type="ARBA" id="ARBA00023237"/>
    </source>
</evidence>
<dbReference type="Gene3D" id="1.25.40.390">
    <property type="match status" value="1"/>
</dbReference>
<keyword evidence="3 6" id="KW-0732">Signal</keyword>
<evidence type="ECO:0000313" key="10">
    <source>
        <dbReference type="Proteomes" id="UP000594759"/>
    </source>
</evidence>
<evidence type="ECO:0000259" key="7">
    <source>
        <dbReference type="Pfam" id="PF07980"/>
    </source>
</evidence>
<evidence type="ECO:0000256" key="4">
    <source>
        <dbReference type="ARBA" id="ARBA00023136"/>
    </source>
</evidence>
<dbReference type="CDD" id="cd08977">
    <property type="entry name" value="SusD"/>
    <property type="match status" value="1"/>
</dbReference>
<dbReference type="Pfam" id="PF07980">
    <property type="entry name" value="SusD_RagB"/>
    <property type="match status" value="1"/>
</dbReference>
<evidence type="ECO:0000256" key="1">
    <source>
        <dbReference type="ARBA" id="ARBA00004442"/>
    </source>
</evidence>
<keyword evidence="4" id="KW-0472">Membrane</keyword>
<evidence type="ECO:0000256" key="3">
    <source>
        <dbReference type="ARBA" id="ARBA00022729"/>
    </source>
</evidence>
<dbReference type="InterPro" id="IPR011990">
    <property type="entry name" value="TPR-like_helical_dom_sf"/>
</dbReference>
<keyword evidence="5" id="KW-0998">Cell outer membrane</keyword>
<evidence type="ECO:0000256" key="6">
    <source>
        <dbReference type="SAM" id="SignalP"/>
    </source>
</evidence>
<dbReference type="AlphaFoldDB" id="A0A7U3Q501"/>
<dbReference type="InterPro" id="IPR012944">
    <property type="entry name" value="SusD_RagB_dom"/>
</dbReference>
<feature type="domain" description="SusD-like N-terminal" evidence="8">
    <location>
        <begin position="84"/>
        <end position="222"/>
    </location>
</feature>
<comment type="similarity">
    <text evidence="2">Belongs to the SusD family.</text>
</comment>
<feature type="domain" description="RagB/SusD" evidence="7">
    <location>
        <begin position="270"/>
        <end position="535"/>
    </location>
</feature>